<dbReference type="Proteomes" id="UP000053144">
    <property type="component" value="Chromosome 10"/>
</dbReference>
<dbReference type="AlphaFoldDB" id="A0A0L9VLQ8"/>
<reference evidence="2" key="1">
    <citation type="journal article" date="2015" name="Proc. Natl. Acad. Sci. U.S.A.">
        <title>Genome sequencing of adzuki bean (Vigna angularis) provides insight into high starch and low fat accumulation and domestication.</title>
        <authorList>
            <person name="Yang K."/>
            <person name="Tian Z."/>
            <person name="Chen C."/>
            <person name="Luo L."/>
            <person name="Zhao B."/>
            <person name="Wang Z."/>
            <person name="Yu L."/>
            <person name="Li Y."/>
            <person name="Sun Y."/>
            <person name="Li W."/>
            <person name="Chen Y."/>
            <person name="Li Y."/>
            <person name="Zhang Y."/>
            <person name="Ai D."/>
            <person name="Zhao J."/>
            <person name="Shang C."/>
            <person name="Ma Y."/>
            <person name="Wu B."/>
            <person name="Wang M."/>
            <person name="Gao L."/>
            <person name="Sun D."/>
            <person name="Zhang P."/>
            <person name="Guo F."/>
            <person name="Wang W."/>
            <person name="Li Y."/>
            <person name="Wang J."/>
            <person name="Varshney R.K."/>
            <person name="Wang J."/>
            <person name="Ling H.Q."/>
            <person name="Wan P."/>
        </authorList>
    </citation>
    <scope>NUCLEOTIDE SEQUENCE</scope>
    <source>
        <strain evidence="2">cv. Jingnong 6</strain>
    </source>
</reference>
<proteinExistence type="predicted"/>
<gene>
    <name evidence="1" type="ORF">LR48_Vigan10g181500</name>
</gene>
<dbReference type="Gramene" id="KOM55923">
    <property type="protein sequence ID" value="KOM55923"/>
    <property type="gene ID" value="LR48_Vigan10g181500"/>
</dbReference>
<evidence type="ECO:0000313" key="1">
    <source>
        <dbReference type="EMBL" id="KOM55923.1"/>
    </source>
</evidence>
<organism evidence="1 2">
    <name type="scientific">Phaseolus angularis</name>
    <name type="common">Azuki bean</name>
    <name type="synonym">Vigna angularis</name>
    <dbReference type="NCBI Taxonomy" id="3914"/>
    <lineage>
        <taxon>Eukaryota</taxon>
        <taxon>Viridiplantae</taxon>
        <taxon>Streptophyta</taxon>
        <taxon>Embryophyta</taxon>
        <taxon>Tracheophyta</taxon>
        <taxon>Spermatophyta</taxon>
        <taxon>Magnoliopsida</taxon>
        <taxon>eudicotyledons</taxon>
        <taxon>Gunneridae</taxon>
        <taxon>Pentapetalae</taxon>
        <taxon>rosids</taxon>
        <taxon>fabids</taxon>
        <taxon>Fabales</taxon>
        <taxon>Fabaceae</taxon>
        <taxon>Papilionoideae</taxon>
        <taxon>50 kb inversion clade</taxon>
        <taxon>NPAAA clade</taxon>
        <taxon>indigoferoid/millettioid clade</taxon>
        <taxon>Phaseoleae</taxon>
        <taxon>Vigna</taxon>
    </lineage>
</organism>
<evidence type="ECO:0000313" key="2">
    <source>
        <dbReference type="Proteomes" id="UP000053144"/>
    </source>
</evidence>
<accession>A0A0L9VLQ8</accession>
<protein>
    <submittedName>
        <fullName evidence="1">Uncharacterized protein</fullName>
    </submittedName>
</protein>
<sequence>MQAVTFPNLPPRGEKCVSVLQPSRDTIPRMSKSLNRTKKITENRCKHTSLALSALSVAPERGTGQNWRSGTLGTKLALKRPSGLLGALHYTNWHSASLIGAQPWR</sequence>
<name>A0A0L9VLQ8_PHAAN</name>
<dbReference type="EMBL" id="CM003380">
    <property type="protein sequence ID" value="KOM55923.1"/>
    <property type="molecule type" value="Genomic_DNA"/>
</dbReference>